<comment type="pathway">
    <text evidence="3 12">Cofactor biosynthesis; tetrahydrofolate biosynthesis; 7,8-dihydrofolate from 2-amino-4-hydroxy-6-hydroxymethyl-7,8-dihydropteridine diphosphate and 4-aminobenzoate: step 1/2.</text>
</comment>
<evidence type="ECO:0000256" key="9">
    <source>
        <dbReference type="ARBA" id="ARBA00022842"/>
    </source>
</evidence>
<dbReference type="EC" id="2.5.1.15" evidence="5 12"/>
<dbReference type="GO" id="GO:0005829">
    <property type="term" value="C:cytosol"/>
    <property type="evidence" value="ECO:0007669"/>
    <property type="project" value="TreeGrafter"/>
</dbReference>
<evidence type="ECO:0000256" key="11">
    <source>
        <dbReference type="ARBA" id="ARBA00030193"/>
    </source>
</evidence>
<dbReference type="PROSITE" id="PS00793">
    <property type="entry name" value="DHPS_2"/>
    <property type="match status" value="1"/>
</dbReference>
<dbReference type="Proteomes" id="UP000000392">
    <property type="component" value="Chromosome"/>
</dbReference>
<dbReference type="GO" id="GO:0046656">
    <property type="term" value="P:folic acid biosynthetic process"/>
    <property type="evidence" value="ECO:0007669"/>
    <property type="project" value="UniProtKB-KW"/>
</dbReference>
<dbReference type="GO" id="GO:0046654">
    <property type="term" value="P:tetrahydrofolate biosynthetic process"/>
    <property type="evidence" value="ECO:0007669"/>
    <property type="project" value="TreeGrafter"/>
</dbReference>
<feature type="domain" description="Pterin-binding" evidence="13">
    <location>
        <begin position="54"/>
        <end position="306"/>
    </location>
</feature>
<evidence type="ECO:0000313" key="15">
    <source>
        <dbReference type="Proteomes" id="UP000000392"/>
    </source>
</evidence>
<gene>
    <name evidence="14" type="ordered locus">AOLE_03840</name>
</gene>
<dbReference type="PANTHER" id="PTHR20941:SF1">
    <property type="entry name" value="FOLIC ACID SYNTHESIS PROTEIN FOL1"/>
    <property type="match status" value="1"/>
</dbReference>
<dbReference type="PROSITE" id="PS00792">
    <property type="entry name" value="DHPS_1"/>
    <property type="match status" value="1"/>
</dbReference>
<dbReference type="CDD" id="cd00739">
    <property type="entry name" value="DHPS"/>
    <property type="match status" value="1"/>
</dbReference>
<sequence>MHVFQTKPKRNQQYIDQSLVKMLPNIKLELVMQLMPLPQQILQCGQLQLDLSQPHVMGILNVTPDSFSDGGKHNQVDQAIAHALIMIEQGATIIDIGGESTRPGASEVSVEEEIRRVVPVVAALAKHDVILSIDTSQPDVIRAAKEAGAHIWNDVRALTRPNALKTAVELDIPVVIMHMRGEPTTMNQLDQYTNVTLDVMQELQQRVEEALTAGVKKQNIIIDPGFGFAKNAQQNLRLLNEFWKLSEMGYPILSGLSRKRFIGEALHGVAADERAVGSVTGHLLSIQQGASIVRAHDVKAMHDAILVWKAMKQA</sequence>
<evidence type="ECO:0000256" key="5">
    <source>
        <dbReference type="ARBA" id="ARBA00012458"/>
    </source>
</evidence>
<dbReference type="NCBIfam" id="TIGR01496">
    <property type="entry name" value="DHPS"/>
    <property type="match status" value="1"/>
</dbReference>
<dbReference type="AlphaFoldDB" id="A0AAN0P6F0"/>
<evidence type="ECO:0000256" key="4">
    <source>
        <dbReference type="ARBA" id="ARBA00009503"/>
    </source>
</evidence>
<dbReference type="InterPro" id="IPR011005">
    <property type="entry name" value="Dihydropteroate_synth-like_sf"/>
</dbReference>
<evidence type="ECO:0000256" key="2">
    <source>
        <dbReference type="ARBA" id="ARBA00001946"/>
    </source>
</evidence>
<keyword evidence="8 12" id="KW-0479">Metal-binding</keyword>
<protein>
    <recommendedName>
        <fullName evidence="6 12">Dihydropteroate synthase</fullName>
        <shortName evidence="12">DHPS</shortName>
        <ecNumber evidence="5 12">2.5.1.15</ecNumber>
    </recommendedName>
    <alternativeName>
        <fullName evidence="11 12">Dihydropteroate pyrophosphorylase</fullName>
    </alternativeName>
</protein>
<dbReference type="InterPro" id="IPR000489">
    <property type="entry name" value="Pterin-binding_dom"/>
</dbReference>
<evidence type="ECO:0000256" key="1">
    <source>
        <dbReference type="ARBA" id="ARBA00000012"/>
    </source>
</evidence>
<keyword evidence="9 12" id="KW-0460">Magnesium</keyword>
<dbReference type="InterPro" id="IPR006390">
    <property type="entry name" value="DHP_synth_dom"/>
</dbReference>
<evidence type="ECO:0000259" key="13">
    <source>
        <dbReference type="PROSITE" id="PS50972"/>
    </source>
</evidence>
<evidence type="ECO:0000256" key="3">
    <source>
        <dbReference type="ARBA" id="ARBA00004763"/>
    </source>
</evidence>
<dbReference type="PANTHER" id="PTHR20941">
    <property type="entry name" value="FOLATE SYNTHESIS PROTEINS"/>
    <property type="match status" value="1"/>
</dbReference>
<dbReference type="Gene3D" id="3.20.20.20">
    <property type="entry name" value="Dihydropteroate synthase-like"/>
    <property type="match status" value="1"/>
</dbReference>
<evidence type="ECO:0000256" key="7">
    <source>
        <dbReference type="ARBA" id="ARBA00022679"/>
    </source>
</evidence>
<dbReference type="InterPro" id="IPR045031">
    <property type="entry name" value="DHP_synth-like"/>
</dbReference>
<evidence type="ECO:0000256" key="6">
    <source>
        <dbReference type="ARBA" id="ARBA00016919"/>
    </source>
</evidence>
<dbReference type="FunFam" id="3.20.20.20:FF:000006">
    <property type="entry name" value="Dihydropteroate synthase"/>
    <property type="match status" value="1"/>
</dbReference>
<dbReference type="GO" id="GO:0046872">
    <property type="term" value="F:metal ion binding"/>
    <property type="evidence" value="ECO:0007669"/>
    <property type="project" value="UniProtKB-KW"/>
</dbReference>
<evidence type="ECO:0000256" key="8">
    <source>
        <dbReference type="ARBA" id="ARBA00022723"/>
    </source>
</evidence>
<reference evidence="14 15" key="1">
    <citation type="journal article" date="2010" name="J. Bacteriol.">
        <title>Complete genome sequence of the diesel-degrading Acinetobacter sp. strain DR1.</title>
        <authorList>
            <person name="Jung J."/>
            <person name="Baek J.H."/>
            <person name="Park W."/>
        </authorList>
    </citation>
    <scope>NUCLEOTIDE SEQUENCE [LARGE SCALE GENOMIC DNA]</scope>
    <source>
        <strain evidence="15">JCM 16667 / KCTC 23045 / DR1</strain>
    </source>
</reference>
<comment type="similarity">
    <text evidence="4 12">Belongs to the DHPS family.</text>
</comment>
<evidence type="ECO:0000256" key="10">
    <source>
        <dbReference type="ARBA" id="ARBA00022909"/>
    </source>
</evidence>
<dbReference type="Pfam" id="PF00809">
    <property type="entry name" value="Pterin_bind"/>
    <property type="match status" value="1"/>
</dbReference>
<dbReference type="KEGG" id="acd:AOLE_03840"/>
<evidence type="ECO:0000313" key="14">
    <source>
        <dbReference type="EMBL" id="ADI89665.1"/>
    </source>
</evidence>
<organism evidence="14 15">
    <name type="scientific">Acinetobacter oleivorans (strain JCM 16667 / KCTC 23045 / DR1)</name>
    <dbReference type="NCBI Taxonomy" id="436717"/>
    <lineage>
        <taxon>Bacteria</taxon>
        <taxon>Pseudomonadati</taxon>
        <taxon>Pseudomonadota</taxon>
        <taxon>Gammaproteobacteria</taxon>
        <taxon>Moraxellales</taxon>
        <taxon>Moraxellaceae</taxon>
        <taxon>Acinetobacter</taxon>
    </lineage>
</organism>
<name>A0AAN0P6F0_ACISD</name>
<proteinExistence type="inferred from homology"/>
<accession>A0AAN0P6F0</accession>
<dbReference type="EMBL" id="CP002080">
    <property type="protein sequence ID" value="ADI89665.1"/>
    <property type="molecule type" value="Genomic_DNA"/>
</dbReference>
<comment type="cofactor">
    <cofactor evidence="2 12">
        <name>Mg(2+)</name>
        <dbReference type="ChEBI" id="CHEBI:18420"/>
    </cofactor>
</comment>
<evidence type="ECO:0000256" key="12">
    <source>
        <dbReference type="RuleBase" id="RU361205"/>
    </source>
</evidence>
<keyword evidence="7 12" id="KW-0808">Transferase</keyword>
<dbReference type="GO" id="GO:0004156">
    <property type="term" value="F:dihydropteroate synthase activity"/>
    <property type="evidence" value="ECO:0007669"/>
    <property type="project" value="UniProtKB-EC"/>
</dbReference>
<dbReference type="PROSITE" id="PS50972">
    <property type="entry name" value="PTERIN_BINDING"/>
    <property type="match status" value="1"/>
</dbReference>
<dbReference type="SUPFAM" id="SSF51717">
    <property type="entry name" value="Dihydropteroate synthetase-like"/>
    <property type="match status" value="1"/>
</dbReference>
<comment type="catalytic activity">
    <reaction evidence="1">
        <text>(7,8-dihydropterin-6-yl)methyl diphosphate + 4-aminobenzoate = 7,8-dihydropteroate + diphosphate</text>
        <dbReference type="Rhea" id="RHEA:19949"/>
        <dbReference type="ChEBI" id="CHEBI:17836"/>
        <dbReference type="ChEBI" id="CHEBI:17839"/>
        <dbReference type="ChEBI" id="CHEBI:33019"/>
        <dbReference type="ChEBI" id="CHEBI:72950"/>
        <dbReference type="EC" id="2.5.1.15"/>
    </reaction>
</comment>
<keyword evidence="10 12" id="KW-0289">Folate biosynthesis</keyword>
<comment type="function">
    <text evidence="12">Catalyzes the condensation of para-aminobenzoate (pABA) with 6-hydroxymethyl-7,8-dihydropterin diphosphate (DHPt-PP) to form 7,8-dihydropteroate (H2Pte), the immediate precursor of folate derivatives.</text>
</comment>